<accession>A0ACC5YJS6</accession>
<name>A0ACC5YJS6_9TELE</name>
<keyword evidence="2" id="KW-1185">Reference proteome</keyword>
<sequence length="55" mass="6086">IHTEGVCGLESHWNRGSEIWPHTPAQVLAVMRPDVDSPTAKDSQEEKKKKDCGSV</sequence>
<gene>
    <name evidence="1" type="ORF">PDJAM_G00249430</name>
</gene>
<dbReference type="EMBL" id="CM040983">
    <property type="protein sequence ID" value="MCJ8735622.1"/>
    <property type="molecule type" value="Genomic_DNA"/>
</dbReference>
<comment type="caution">
    <text evidence="1">The sequence shown here is derived from an EMBL/GenBank/DDBJ whole genome shotgun (WGS) entry which is preliminary data.</text>
</comment>
<proteinExistence type="predicted"/>
<evidence type="ECO:0000313" key="1">
    <source>
        <dbReference type="EMBL" id="MCJ8735622.1"/>
    </source>
</evidence>
<evidence type="ECO:0000313" key="2">
    <source>
        <dbReference type="Proteomes" id="UP000830395"/>
    </source>
</evidence>
<feature type="non-terminal residue" evidence="1">
    <location>
        <position position="1"/>
    </location>
</feature>
<reference evidence="1" key="1">
    <citation type="submission" date="2020-02" db="EMBL/GenBank/DDBJ databases">
        <title>Genome sequencing of the panga catfish, Pangasius djambal.</title>
        <authorList>
            <person name="Wen M."/>
            <person name="Zahm M."/>
            <person name="Roques C."/>
            <person name="Cabau C."/>
            <person name="Klopp C."/>
            <person name="Donnadieu C."/>
            <person name="Jouanno E."/>
            <person name="Avarre J.-C."/>
            <person name="Campet M."/>
            <person name="Ha T."/>
            <person name="Dugue R."/>
            <person name="Lampietro C."/>
            <person name="Louis A."/>
            <person name="Herpin A."/>
            <person name="Echchiki A."/>
            <person name="Berthelot C."/>
            <person name="Parey E."/>
            <person name="Roest-Crollius H."/>
            <person name="Braasch I."/>
            <person name="Postlethwait J.H."/>
            <person name="Bobe J."/>
            <person name="Montfort J."/>
            <person name="Bouchez O."/>
            <person name="Begum T."/>
            <person name="Schartl M."/>
            <person name="Gustiano R."/>
            <person name="Guiguen Y."/>
        </authorList>
    </citation>
    <scope>NUCLEOTIDE SEQUENCE</scope>
    <source>
        <strain evidence="1">Pdj_M5554</strain>
    </source>
</reference>
<protein>
    <submittedName>
        <fullName evidence="1">Uncharacterized protein</fullName>
    </submittedName>
</protein>
<dbReference type="Proteomes" id="UP000830395">
    <property type="component" value="Chromosome 9"/>
</dbReference>
<organism evidence="1 2">
    <name type="scientific">Pangasius djambal</name>
    <dbReference type="NCBI Taxonomy" id="1691987"/>
    <lineage>
        <taxon>Eukaryota</taxon>
        <taxon>Metazoa</taxon>
        <taxon>Chordata</taxon>
        <taxon>Craniata</taxon>
        <taxon>Vertebrata</taxon>
        <taxon>Euteleostomi</taxon>
        <taxon>Actinopterygii</taxon>
        <taxon>Neopterygii</taxon>
        <taxon>Teleostei</taxon>
        <taxon>Ostariophysi</taxon>
        <taxon>Siluriformes</taxon>
        <taxon>Pangasiidae</taxon>
        <taxon>Pangasius</taxon>
    </lineage>
</organism>